<keyword evidence="4 9" id="KW-0812">Transmembrane</keyword>
<dbReference type="InterPro" id="IPR005791">
    <property type="entry name" value="SecD"/>
</dbReference>
<dbReference type="NCBIfam" id="TIGR00916">
    <property type="entry name" value="2A0604s01"/>
    <property type="match status" value="1"/>
</dbReference>
<dbReference type="InterPro" id="IPR022813">
    <property type="entry name" value="SecD/SecF_arch_bac"/>
</dbReference>
<accession>A0A1F6LU59</accession>
<dbReference type="InterPro" id="IPR046357">
    <property type="entry name" value="PPIase_dom_sf"/>
</dbReference>
<dbReference type="Pfam" id="PF02355">
    <property type="entry name" value="SecD_SecF_C"/>
    <property type="match status" value="1"/>
</dbReference>
<keyword evidence="6 9" id="KW-1133">Transmembrane helix</keyword>
<comment type="subcellular location">
    <subcellularLocation>
        <location evidence="1 9">Cell membrane</location>
        <topology evidence="1 9">Multi-pass membrane protein</topology>
    </subcellularLocation>
</comment>
<evidence type="ECO:0000259" key="11">
    <source>
        <dbReference type="PROSITE" id="PS50198"/>
    </source>
</evidence>
<keyword evidence="3 9" id="KW-1003">Cell membrane</keyword>
<keyword evidence="5 9" id="KW-0653">Protein transport</keyword>
<keyword evidence="10" id="KW-0697">Rotamase</keyword>
<evidence type="ECO:0000256" key="5">
    <source>
        <dbReference type="ARBA" id="ARBA00022927"/>
    </source>
</evidence>
<feature type="transmembrane region" description="Helical" evidence="9">
    <location>
        <begin position="546"/>
        <end position="567"/>
    </location>
</feature>
<comment type="subunit">
    <text evidence="9">Forms a complex with SecF. Part of the essential Sec protein translocation apparatus which comprises SecA, SecYEG and auxiliary proteins SecDF. Other proteins may also be involved.</text>
</comment>
<comment type="similarity">
    <text evidence="9">Belongs to the SecD/SecF family. SecD subfamily.</text>
</comment>
<dbReference type="PANTHER" id="PTHR30081">
    <property type="entry name" value="PROTEIN-EXPORT MEMBRANE PROTEIN SEC"/>
    <property type="match status" value="1"/>
</dbReference>
<reference evidence="12 13" key="1">
    <citation type="journal article" date="2016" name="Nat. Commun.">
        <title>Thousands of microbial genomes shed light on interconnected biogeochemical processes in an aquifer system.</title>
        <authorList>
            <person name="Anantharaman K."/>
            <person name="Brown C.T."/>
            <person name="Hug L.A."/>
            <person name="Sharon I."/>
            <person name="Castelle C.J."/>
            <person name="Probst A.J."/>
            <person name="Thomas B.C."/>
            <person name="Singh A."/>
            <person name="Wilkins M.J."/>
            <person name="Karaoz U."/>
            <person name="Brodie E.L."/>
            <person name="Williams K.H."/>
            <person name="Hubbard S.S."/>
            <person name="Banfield J.F."/>
        </authorList>
    </citation>
    <scope>NUCLEOTIDE SEQUENCE [LARGE SCALE GENOMIC DNA]</scope>
</reference>
<dbReference type="SUPFAM" id="SSF82866">
    <property type="entry name" value="Multidrug efflux transporter AcrB transmembrane domain"/>
    <property type="match status" value="1"/>
</dbReference>
<dbReference type="PANTHER" id="PTHR30081:SF1">
    <property type="entry name" value="PROTEIN TRANSLOCASE SUBUNIT SECD"/>
    <property type="match status" value="1"/>
</dbReference>
<feature type="transmembrane region" description="Helical" evidence="9">
    <location>
        <begin position="520"/>
        <end position="540"/>
    </location>
</feature>
<evidence type="ECO:0000256" key="7">
    <source>
        <dbReference type="ARBA" id="ARBA00023010"/>
    </source>
</evidence>
<dbReference type="PROSITE" id="PS50198">
    <property type="entry name" value="PPIC_PPIASE_2"/>
    <property type="match status" value="1"/>
</dbReference>
<dbReference type="Proteomes" id="UP000176329">
    <property type="component" value="Unassembled WGS sequence"/>
</dbReference>
<protein>
    <recommendedName>
        <fullName evidence="9">Protein translocase subunit SecD</fullName>
    </recommendedName>
</protein>
<dbReference type="NCBIfam" id="TIGR01129">
    <property type="entry name" value="secD"/>
    <property type="match status" value="1"/>
</dbReference>
<feature type="transmembrane region" description="Helical" evidence="9">
    <location>
        <begin position="497"/>
        <end position="515"/>
    </location>
</feature>
<feature type="transmembrane region" description="Helical" evidence="9">
    <location>
        <begin position="623"/>
        <end position="643"/>
    </location>
</feature>
<comment type="function">
    <text evidence="9">Part of the Sec protein translocase complex. Interacts with the SecYEG preprotein conducting channel. SecDF uses the proton motive force (PMF) to complete protein translocation after the ATP-dependent function of SecA.</text>
</comment>
<dbReference type="InterPro" id="IPR054384">
    <property type="entry name" value="SecDF_P1_head"/>
</dbReference>
<dbReference type="SUPFAM" id="SSF54534">
    <property type="entry name" value="FKBP-like"/>
    <property type="match status" value="1"/>
</dbReference>
<evidence type="ECO:0000256" key="1">
    <source>
        <dbReference type="ARBA" id="ARBA00004651"/>
    </source>
</evidence>
<dbReference type="InterPro" id="IPR000297">
    <property type="entry name" value="PPIase_PpiC"/>
</dbReference>
<evidence type="ECO:0000256" key="10">
    <source>
        <dbReference type="PROSITE-ProRule" id="PRU00278"/>
    </source>
</evidence>
<organism evidence="12 13">
    <name type="scientific">Candidatus Magasanikbacteria bacterium RIFCSPHIGHO2_01_FULL_50_8</name>
    <dbReference type="NCBI Taxonomy" id="1798674"/>
    <lineage>
        <taxon>Bacteria</taxon>
        <taxon>Candidatus Magasanikiibacteriota</taxon>
    </lineage>
</organism>
<dbReference type="InterPro" id="IPR048631">
    <property type="entry name" value="SecD_1st"/>
</dbReference>
<dbReference type="GO" id="GO:0003755">
    <property type="term" value="F:peptidyl-prolyl cis-trans isomerase activity"/>
    <property type="evidence" value="ECO:0007669"/>
    <property type="project" value="UniProtKB-KW"/>
</dbReference>
<dbReference type="EMBL" id="MFPV01000010">
    <property type="protein sequence ID" value="OGH62813.1"/>
    <property type="molecule type" value="Genomic_DNA"/>
</dbReference>
<sequence>MKLRSPHAEIPRHKIRNGLIAVVVIALFAAGYAFPDAYNTVSDALDKRVGITLGHLSAPTFRLGLDLRGGAYLMYDVETRGVAESERASAVEGARDVIERRVNAFGVGEPLVQTTKVRDTWRVLVELPDVHDVAAAIEQIGATPILEFRDKSGDGAVTAEQQKQIAAANKKAKDEANAAAAVLKKGATFDELFKSTGTDLGFISKEQYGQLFAWGSRVQKGAISPAIDEADAVYIAQRGDDKKDPVIKARHILICWKDAQGCATSLSKAEAEQKIKDLMLNTSAQTFADLAKVHSVEPGAAQTGGDLGEIRKGDMVAPFEAALLAMKVGEIKGPVETQFGYHIIYKSEQRDEQLIAFRALAFDKQAVADFELAGGWKSTGLSGKQLERAAVEFDPNTGEPTVNVQFNSEGKELFAQITKRNLEQQVGIFLDGELISSPVVRQPITDGRAVISGGFTLQEAKKLAERLNAGALPLPVKLVSQQTVGATLGTKSLEDSATAGLIGFALVLLFLTAFYRLPGLLASAALVAYVVVVLAVFKFIPVTLTLAGIAGFILSMGMAVDANVLVFERTREELKTGKSPQAALEEAFPRAWNSIRDSNVSSLITCAILFWFGSSIVQGFALTLAIGILASLFTAITVTRLLLRFCAPYLKDKPALFVQSKK</sequence>
<dbReference type="GO" id="GO:0015450">
    <property type="term" value="F:protein-transporting ATPase activity"/>
    <property type="evidence" value="ECO:0007669"/>
    <property type="project" value="InterPro"/>
</dbReference>
<dbReference type="Pfam" id="PF22599">
    <property type="entry name" value="SecDF_P1_head"/>
    <property type="match status" value="1"/>
</dbReference>
<proteinExistence type="inferred from homology"/>
<feature type="transmembrane region" description="Helical" evidence="9">
    <location>
        <begin position="600"/>
        <end position="617"/>
    </location>
</feature>
<evidence type="ECO:0000256" key="2">
    <source>
        <dbReference type="ARBA" id="ARBA00022448"/>
    </source>
</evidence>
<dbReference type="Pfam" id="PF21760">
    <property type="entry name" value="SecD_1st"/>
    <property type="match status" value="1"/>
</dbReference>
<keyword evidence="8 9" id="KW-0472">Membrane</keyword>
<gene>
    <name evidence="9" type="primary">secD</name>
    <name evidence="12" type="ORF">A2848_00480</name>
</gene>
<dbReference type="Gene3D" id="3.30.1360.200">
    <property type="match status" value="1"/>
</dbReference>
<dbReference type="GO" id="GO:0005886">
    <property type="term" value="C:plasma membrane"/>
    <property type="evidence" value="ECO:0007669"/>
    <property type="project" value="UniProtKB-SubCell"/>
</dbReference>
<dbReference type="AlphaFoldDB" id="A0A1F6LU59"/>
<feature type="domain" description="PpiC" evidence="11">
    <location>
        <begin position="244"/>
        <end position="348"/>
    </location>
</feature>
<evidence type="ECO:0000256" key="3">
    <source>
        <dbReference type="ARBA" id="ARBA00022475"/>
    </source>
</evidence>
<evidence type="ECO:0000313" key="12">
    <source>
        <dbReference type="EMBL" id="OGH62813.1"/>
    </source>
</evidence>
<evidence type="ECO:0000256" key="9">
    <source>
        <dbReference type="HAMAP-Rule" id="MF_01463"/>
    </source>
</evidence>
<evidence type="ECO:0000256" key="6">
    <source>
        <dbReference type="ARBA" id="ARBA00022989"/>
    </source>
</evidence>
<dbReference type="FunFam" id="1.20.1640.10:FF:000004">
    <property type="entry name" value="Protein translocase subunit SecD"/>
    <property type="match status" value="1"/>
</dbReference>
<keyword evidence="10" id="KW-0413">Isomerase</keyword>
<evidence type="ECO:0000313" key="13">
    <source>
        <dbReference type="Proteomes" id="UP000176329"/>
    </source>
</evidence>
<dbReference type="Gene3D" id="1.20.1640.10">
    <property type="entry name" value="Multidrug efflux transporter AcrB transmembrane domain"/>
    <property type="match status" value="1"/>
</dbReference>
<dbReference type="Pfam" id="PF13616">
    <property type="entry name" value="Rotamase_3"/>
    <property type="match status" value="1"/>
</dbReference>
<dbReference type="Gene3D" id="3.10.50.40">
    <property type="match status" value="1"/>
</dbReference>
<dbReference type="InterPro" id="IPR048634">
    <property type="entry name" value="SecD_SecF_C"/>
</dbReference>
<dbReference type="Gene3D" id="3.30.70.3220">
    <property type="match status" value="1"/>
</dbReference>
<keyword evidence="7 9" id="KW-0811">Translocation</keyword>
<dbReference type="GO" id="GO:0043952">
    <property type="term" value="P:protein transport by the Sec complex"/>
    <property type="evidence" value="ECO:0007669"/>
    <property type="project" value="UniProtKB-UniRule"/>
</dbReference>
<comment type="caution">
    <text evidence="9">Lacks conserved residue(s) required for the propagation of feature annotation.</text>
</comment>
<dbReference type="GO" id="GO:0006605">
    <property type="term" value="P:protein targeting"/>
    <property type="evidence" value="ECO:0007669"/>
    <property type="project" value="UniProtKB-UniRule"/>
</dbReference>
<dbReference type="InterPro" id="IPR055344">
    <property type="entry name" value="SecD_SecF_C_bact"/>
</dbReference>
<evidence type="ECO:0000256" key="8">
    <source>
        <dbReference type="ARBA" id="ARBA00023136"/>
    </source>
</evidence>
<dbReference type="GO" id="GO:0065002">
    <property type="term" value="P:intracellular protein transmembrane transport"/>
    <property type="evidence" value="ECO:0007669"/>
    <property type="project" value="UniProtKB-UniRule"/>
</dbReference>
<name>A0A1F6LU59_9BACT</name>
<keyword evidence="2 9" id="KW-0813">Transport</keyword>
<evidence type="ECO:0000256" key="4">
    <source>
        <dbReference type="ARBA" id="ARBA00022692"/>
    </source>
</evidence>
<comment type="caution">
    <text evidence="12">The sequence shown here is derived from an EMBL/GenBank/DDBJ whole genome shotgun (WGS) entry which is preliminary data.</text>
</comment>
<dbReference type="HAMAP" id="MF_01463_B">
    <property type="entry name" value="SecD_B"/>
    <property type="match status" value="1"/>
</dbReference>